<sequence length="317" mass="34165">MTTATTERAVRRAADVPAWRPFRVTVARVQQLTPCFLRITFTGGDLDEFGHDGPDQRIKLYLPRAGQDLPDAPAGDWFAQYRAMDPEVRGTLRTYTIRAVRPAQREVDVDFALHGDAGPASAWAVAATVGQEVALIGPNRLYGADCQGHEWSPPVDVRDVLIAGDETAVPAVCGVLERLRGTLDPGVRIQVFLEVPDAADVLPLLAPDQAEITWLTRNRPDGTVAANGELLLDAVCAAEFGRGARAAALDASTVDTVDIDLEVLWEVAAAAGSSAYAWIAGEAGAVKTIRRHLVRERGIDKGAVSFMGYWRAGRSEN</sequence>
<proteinExistence type="predicted"/>
<dbReference type="InterPro" id="IPR039261">
    <property type="entry name" value="FNR_nucleotide-bd"/>
</dbReference>
<accession>A0A1H2J0G7</accession>
<reference evidence="3" key="1">
    <citation type="submission" date="2016-10" db="EMBL/GenBank/DDBJ databases">
        <authorList>
            <person name="Varghese N."/>
            <person name="Submissions S."/>
        </authorList>
    </citation>
    <scope>NUCLEOTIDE SEQUENCE [LARGE SCALE GENOMIC DNA]</scope>
    <source>
        <strain evidence="3">DSM 45079</strain>
    </source>
</reference>
<organism evidence="2 3">
    <name type="scientific">Jiangella alkaliphila</name>
    <dbReference type="NCBI Taxonomy" id="419479"/>
    <lineage>
        <taxon>Bacteria</taxon>
        <taxon>Bacillati</taxon>
        <taxon>Actinomycetota</taxon>
        <taxon>Actinomycetes</taxon>
        <taxon>Jiangellales</taxon>
        <taxon>Jiangellaceae</taxon>
        <taxon>Jiangella</taxon>
    </lineage>
</organism>
<dbReference type="Pfam" id="PF04954">
    <property type="entry name" value="SIP"/>
    <property type="match status" value="1"/>
</dbReference>
<dbReference type="SUPFAM" id="SSF63380">
    <property type="entry name" value="Riboflavin synthase domain-like"/>
    <property type="match status" value="1"/>
</dbReference>
<dbReference type="CDD" id="cd06193">
    <property type="entry name" value="siderophore_interacting"/>
    <property type="match status" value="1"/>
</dbReference>
<dbReference type="EMBL" id="LT629791">
    <property type="protein sequence ID" value="SDU49656.1"/>
    <property type="molecule type" value="Genomic_DNA"/>
</dbReference>
<dbReference type="PANTHER" id="PTHR30157">
    <property type="entry name" value="FERRIC REDUCTASE, NADPH-DEPENDENT"/>
    <property type="match status" value="1"/>
</dbReference>
<dbReference type="InterPro" id="IPR017927">
    <property type="entry name" value="FAD-bd_FR_type"/>
</dbReference>
<dbReference type="PROSITE" id="PS51384">
    <property type="entry name" value="FAD_FR"/>
    <property type="match status" value="1"/>
</dbReference>
<dbReference type="InterPro" id="IPR013113">
    <property type="entry name" value="SIP_FAD-bd"/>
</dbReference>
<dbReference type="InterPro" id="IPR007037">
    <property type="entry name" value="SIP_rossman_dom"/>
</dbReference>
<evidence type="ECO:0000259" key="1">
    <source>
        <dbReference type="PROSITE" id="PS51384"/>
    </source>
</evidence>
<protein>
    <submittedName>
        <fullName evidence="2">NADPH-dependent ferric siderophore reductase, contains FAD-binding and SIP domains</fullName>
    </submittedName>
</protein>
<evidence type="ECO:0000313" key="2">
    <source>
        <dbReference type="EMBL" id="SDU49656.1"/>
    </source>
</evidence>
<evidence type="ECO:0000313" key="3">
    <source>
        <dbReference type="Proteomes" id="UP000182977"/>
    </source>
</evidence>
<dbReference type="InterPro" id="IPR039374">
    <property type="entry name" value="SIP_fam"/>
</dbReference>
<dbReference type="STRING" id="419479.SAMN04488563_2164"/>
<dbReference type="Pfam" id="PF08021">
    <property type="entry name" value="FAD_binding_9"/>
    <property type="match status" value="1"/>
</dbReference>
<dbReference type="Gene3D" id="3.40.50.80">
    <property type="entry name" value="Nucleotide-binding domain of ferredoxin-NADP reductase (FNR) module"/>
    <property type="match status" value="1"/>
</dbReference>
<dbReference type="OrthoDB" id="9814826at2"/>
<dbReference type="GO" id="GO:0016491">
    <property type="term" value="F:oxidoreductase activity"/>
    <property type="evidence" value="ECO:0007669"/>
    <property type="project" value="InterPro"/>
</dbReference>
<keyword evidence="3" id="KW-1185">Reference proteome</keyword>
<dbReference type="AlphaFoldDB" id="A0A1H2J0G7"/>
<feature type="domain" description="FAD-binding FR-type" evidence="1">
    <location>
        <begin position="19"/>
        <end position="145"/>
    </location>
</feature>
<dbReference type="Proteomes" id="UP000182977">
    <property type="component" value="Chromosome I"/>
</dbReference>
<dbReference type="PANTHER" id="PTHR30157:SF0">
    <property type="entry name" value="NADPH-DEPENDENT FERRIC-CHELATE REDUCTASE"/>
    <property type="match status" value="1"/>
</dbReference>
<name>A0A1H2J0G7_9ACTN</name>
<gene>
    <name evidence="2" type="ORF">SAMN04488563_2164</name>
</gene>
<dbReference type="InterPro" id="IPR017938">
    <property type="entry name" value="Riboflavin_synthase-like_b-brl"/>
</dbReference>
<dbReference type="RefSeq" id="WP_046769337.1">
    <property type="nucleotide sequence ID" value="NZ_KQ061232.1"/>
</dbReference>
<dbReference type="Gene3D" id="2.40.30.10">
    <property type="entry name" value="Translation factors"/>
    <property type="match status" value="1"/>
</dbReference>